<evidence type="ECO:0000313" key="3">
    <source>
        <dbReference type="Proteomes" id="UP000030437"/>
    </source>
</evidence>
<dbReference type="AlphaFoldDB" id="A0A0A3IIC9"/>
<keyword evidence="1" id="KW-0472">Membrane</keyword>
<protein>
    <submittedName>
        <fullName evidence="2">Uncharacterized protein</fullName>
    </submittedName>
</protein>
<dbReference type="OrthoDB" id="10007470at2"/>
<name>A0A0A3IIC9_9BACI</name>
<comment type="caution">
    <text evidence="2">The sequence shown here is derived from an EMBL/GenBank/DDBJ whole genome shotgun (WGS) entry which is preliminary data.</text>
</comment>
<evidence type="ECO:0000313" key="2">
    <source>
        <dbReference type="EMBL" id="KGR84526.1"/>
    </source>
</evidence>
<dbReference type="EMBL" id="JPVP01000056">
    <property type="protein sequence ID" value="KGR84526.1"/>
    <property type="molecule type" value="Genomic_DNA"/>
</dbReference>
<keyword evidence="3" id="KW-1185">Reference proteome</keyword>
<dbReference type="RefSeq" id="WP_036155276.1">
    <property type="nucleotide sequence ID" value="NZ_AVCX01000005.1"/>
</dbReference>
<organism evidence="2 3">
    <name type="scientific">Lysinibacillus odysseyi 34hs-1 = NBRC 100172</name>
    <dbReference type="NCBI Taxonomy" id="1220589"/>
    <lineage>
        <taxon>Bacteria</taxon>
        <taxon>Bacillati</taxon>
        <taxon>Bacillota</taxon>
        <taxon>Bacilli</taxon>
        <taxon>Bacillales</taxon>
        <taxon>Bacillaceae</taxon>
        <taxon>Lysinibacillus</taxon>
    </lineage>
</organism>
<feature type="transmembrane region" description="Helical" evidence="1">
    <location>
        <begin position="230"/>
        <end position="252"/>
    </location>
</feature>
<evidence type="ECO:0000256" key="1">
    <source>
        <dbReference type="SAM" id="Phobius"/>
    </source>
</evidence>
<dbReference type="Proteomes" id="UP000030437">
    <property type="component" value="Unassembled WGS sequence"/>
</dbReference>
<gene>
    <name evidence="2" type="ORF">CD32_13185</name>
</gene>
<accession>A0A0A3IIC9</accession>
<proteinExistence type="predicted"/>
<reference evidence="2 3" key="1">
    <citation type="submission" date="2014-02" db="EMBL/GenBank/DDBJ databases">
        <title>Draft genome sequence of Lysinibacillus odysseyi NBRC 100172.</title>
        <authorList>
            <person name="Zhang F."/>
            <person name="Wang G."/>
            <person name="Zhang L."/>
        </authorList>
    </citation>
    <scope>NUCLEOTIDE SEQUENCE [LARGE SCALE GENOMIC DNA]</scope>
    <source>
        <strain evidence="2 3">NBRC 100172</strain>
    </source>
</reference>
<feature type="transmembrane region" description="Helical" evidence="1">
    <location>
        <begin position="40"/>
        <end position="59"/>
    </location>
</feature>
<feature type="transmembrane region" description="Helical" evidence="1">
    <location>
        <begin position="286"/>
        <end position="303"/>
    </location>
</feature>
<keyword evidence="1" id="KW-0812">Transmembrane</keyword>
<feature type="transmembrane region" description="Helical" evidence="1">
    <location>
        <begin position="191"/>
        <end position="210"/>
    </location>
</feature>
<sequence>MDKELAQLQAPKRTQTVKQASFNKIQTTIHQRRKRQKRSYYSVLAAAAVLFVFLAASIFTGRQPVGENTAADLVTIEKGYAIANNSTADLRYMTNWYYFEKNRVKEEDLALIQPFVTKLYEAGVPVDDLPKAPAEQLLLKMSTGSIAQIAVISNNDQYVLVDMNTKQSLPLTFEEAMNIDMMMHDTVERSLLGLVRLLILSFLIAVYIAIVLQISPAKKEKMESRNGHRYFFAAIGLYLIYTLVNGVSLYYFHAYNGLFIASAMALLLFLKWLIDYYNGRFESSIYEVPLLFIFTLLFTFVKFL</sequence>
<feature type="transmembrane region" description="Helical" evidence="1">
    <location>
        <begin position="258"/>
        <end position="274"/>
    </location>
</feature>
<keyword evidence="1" id="KW-1133">Transmembrane helix</keyword>